<dbReference type="InterPro" id="IPR023614">
    <property type="entry name" value="Porin_dom_sf"/>
</dbReference>
<dbReference type="Proteomes" id="UP000306196">
    <property type="component" value="Unassembled WGS sequence"/>
</dbReference>
<feature type="signal peptide" evidence="1">
    <location>
        <begin position="1"/>
        <end position="28"/>
    </location>
</feature>
<dbReference type="SUPFAM" id="SSF56935">
    <property type="entry name" value="Porins"/>
    <property type="match status" value="1"/>
</dbReference>
<protein>
    <recommendedName>
        <fullName evidence="4">Porin</fullName>
    </recommendedName>
</protein>
<evidence type="ECO:0000313" key="2">
    <source>
        <dbReference type="EMBL" id="TLD72073.1"/>
    </source>
</evidence>
<sequence>MKRQSIIIIKSSLLAAVAAITLPTSTQAGSPAYSKSSKEIAVTTEAEESLFDQIWGLATLYKNKDNPVIQELKLRGRYQGQYHWLDSDQGDSDDWENRRSRFGFDAKLFNQFAIRLDAQSNDTWDPFYSGLVDAYIKWEPSKSFNLTVGKQKPQIAYYDFLQSTTSQQDTFERSQIFNQLRVDRLTGVVAQGKHGIFTYQAGVFSNDVDLEFGQFNAGIAYGAGFGFDLKDALGTSKADLRFDWLHSDNDAEATILDRYEDLFTATFWVKEGRFHIVTEFFYATGGDPGWGDASGFFIQPSFDIVKDKLQLVGRYSFSTGDGNNSIQVQSRYERRAPDLTGSGRGDQYQSVSGGLQYFIYGQNLKLLAGAEYATLDGGGNGGDFDGWTFLTGVRLSF</sequence>
<accession>A0A5R8KIC9</accession>
<dbReference type="RefSeq" id="WP_138085077.1">
    <property type="nucleotide sequence ID" value="NZ_VAUV01000003.1"/>
</dbReference>
<proteinExistence type="predicted"/>
<dbReference type="Gene3D" id="2.40.160.10">
    <property type="entry name" value="Porin"/>
    <property type="match status" value="1"/>
</dbReference>
<dbReference type="EMBL" id="VAUV01000003">
    <property type="protein sequence ID" value="TLD72073.1"/>
    <property type="molecule type" value="Genomic_DNA"/>
</dbReference>
<dbReference type="InterPro" id="IPR010870">
    <property type="entry name" value="Porin_O/P"/>
</dbReference>
<evidence type="ECO:0008006" key="4">
    <source>
        <dbReference type="Google" id="ProtNLM"/>
    </source>
</evidence>
<keyword evidence="3" id="KW-1185">Reference proteome</keyword>
<evidence type="ECO:0000313" key="3">
    <source>
        <dbReference type="Proteomes" id="UP000306196"/>
    </source>
</evidence>
<name>A0A5R8KIC9_9BACT</name>
<keyword evidence="1" id="KW-0732">Signal</keyword>
<feature type="chain" id="PRO_5024418655" description="Porin" evidence="1">
    <location>
        <begin position="29"/>
        <end position="397"/>
    </location>
</feature>
<gene>
    <name evidence="2" type="ORF">FEM03_04930</name>
</gene>
<comment type="caution">
    <text evidence="2">The sequence shown here is derived from an EMBL/GenBank/DDBJ whole genome shotgun (WGS) entry which is preliminary data.</text>
</comment>
<dbReference type="AlphaFoldDB" id="A0A5R8KIC9"/>
<dbReference type="OrthoDB" id="178488at2"/>
<evidence type="ECO:0000256" key="1">
    <source>
        <dbReference type="SAM" id="SignalP"/>
    </source>
</evidence>
<reference evidence="2 3" key="1">
    <citation type="submission" date="2019-05" db="EMBL/GenBank/DDBJ databases">
        <title>Verrucobacter flavum gen. nov., sp. nov. a new member of the family Verrucomicrobiaceae.</title>
        <authorList>
            <person name="Szuroczki S."/>
            <person name="Abbaszade G."/>
            <person name="Szabo A."/>
            <person name="Felfoldi T."/>
            <person name="Schumann P."/>
            <person name="Boka K."/>
            <person name="Keki Z."/>
            <person name="Toumi M."/>
            <person name="Toth E."/>
        </authorList>
    </citation>
    <scope>NUCLEOTIDE SEQUENCE [LARGE SCALE GENOMIC DNA]</scope>
    <source>
        <strain evidence="2 3">MG-N-17</strain>
    </source>
</reference>
<organism evidence="2 3">
    <name type="scientific">Phragmitibacter flavus</name>
    <dbReference type="NCBI Taxonomy" id="2576071"/>
    <lineage>
        <taxon>Bacteria</taxon>
        <taxon>Pseudomonadati</taxon>
        <taxon>Verrucomicrobiota</taxon>
        <taxon>Verrucomicrobiia</taxon>
        <taxon>Verrucomicrobiales</taxon>
        <taxon>Verrucomicrobiaceae</taxon>
        <taxon>Phragmitibacter</taxon>
    </lineage>
</organism>
<dbReference type="Pfam" id="PF07396">
    <property type="entry name" value="Porin_O_P"/>
    <property type="match status" value="1"/>
</dbReference>